<dbReference type="GO" id="GO:0031418">
    <property type="term" value="F:L-ascorbic acid binding"/>
    <property type="evidence" value="ECO:0007669"/>
    <property type="project" value="InterPro"/>
</dbReference>
<dbReference type="Gene3D" id="2.60.120.620">
    <property type="entry name" value="q2cbj1_9rhob like domain"/>
    <property type="match status" value="1"/>
</dbReference>
<protein>
    <submittedName>
        <fullName evidence="8">Ogfod3 protein</fullName>
    </submittedName>
</protein>
<accession>A0A812ZKY4</accession>
<sequence>MQGSADSEYTYDWRSTWGPESRRRSDRRGELAGDWRSPSPGHRDARDTSTGLIPTDYGDDHYVAANMKIASHPGHYMNHEASHLINPLSVEYWASLPGQVRDQAFAFEFEQGHVLAAVEWKDRGDGMGVQRLSLEAKVNGEWQKLSTWEAARKPVWQVHKMTMSMRSSLWRLTFLQNHGDENHLVVQAVRFVIKLQKTEPAHNVGYPQKITRQIWGDRRFTDVEVICGEQHFPVHRAAILPARAARQQEELVQHNILDRSPGQPPKTMVTAASWIREPFIWSSPAARAYRLPLLRPMFANVYANCAKFRRKRVAVDSVISEEEARVYTHDAKDAHGDPLFQIDEMFGVDAECSTAFQDWPDNPLNQEIPDRIRFLIRRHFSEKRPLHLVGAMLRRTRPGGECGYDRGPTICHVDKANISYYDYSAILYLSTKGTDFEGGQLAFNDPCRDELVEPRLGRCVMFASGPHHLHQAKAVTSGTRMIMAMWYSLNCKLHGEQIHMVCEVVLGHKYDIPGLVEYAAPVALGNINPENCVSQVRILRAYHDDERLGPVFEALLNKIHESPQIFKSVCETQKARLHLACTALPDGLALVTTKALVTAMSDSLIRCCAAPRRQGNPTIKANSSQVTVLNTMLHVAV</sequence>
<evidence type="ECO:0000256" key="4">
    <source>
        <dbReference type="ARBA" id="ARBA00023002"/>
    </source>
</evidence>
<dbReference type="InterPro" id="IPR006620">
    <property type="entry name" value="Pro_4_hyd_alph"/>
</dbReference>
<name>A0A812ZKY4_9DINO</name>
<dbReference type="InterPro" id="IPR044862">
    <property type="entry name" value="Pro_4_hyd_alph_FE2OG_OXY"/>
</dbReference>
<dbReference type="EMBL" id="CAJNJA010048142">
    <property type="protein sequence ID" value="CAE7829200.1"/>
    <property type="molecule type" value="Genomic_DNA"/>
</dbReference>
<evidence type="ECO:0000256" key="5">
    <source>
        <dbReference type="ARBA" id="ARBA00023004"/>
    </source>
</evidence>
<dbReference type="AlphaFoldDB" id="A0A812ZKY4"/>
<evidence type="ECO:0000256" key="6">
    <source>
        <dbReference type="SAM" id="MobiDB-lite"/>
    </source>
</evidence>
<reference evidence="8" key="1">
    <citation type="submission" date="2021-02" db="EMBL/GenBank/DDBJ databases">
        <authorList>
            <person name="Dougan E. K."/>
            <person name="Rhodes N."/>
            <person name="Thang M."/>
            <person name="Chan C."/>
        </authorList>
    </citation>
    <scope>NUCLEOTIDE SEQUENCE</scope>
</reference>
<keyword evidence="3" id="KW-0223">Dioxygenase</keyword>
<evidence type="ECO:0000313" key="9">
    <source>
        <dbReference type="Proteomes" id="UP000601435"/>
    </source>
</evidence>
<keyword evidence="4" id="KW-0560">Oxidoreductase</keyword>
<dbReference type="InterPro" id="IPR005123">
    <property type="entry name" value="Oxoglu/Fe-dep_dioxygenase_dom"/>
</dbReference>
<dbReference type="GO" id="GO:0016705">
    <property type="term" value="F:oxidoreductase activity, acting on paired donors, with incorporation or reduction of molecular oxygen"/>
    <property type="evidence" value="ECO:0007669"/>
    <property type="project" value="InterPro"/>
</dbReference>
<dbReference type="PANTHER" id="PTHR14650">
    <property type="entry name" value="PROLYL HYDROXYLASE-RELATED"/>
    <property type="match status" value="1"/>
</dbReference>
<dbReference type="GO" id="GO:0016020">
    <property type="term" value="C:membrane"/>
    <property type="evidence" value="ECO:0007669"/>
    <property type="project" value="TreeGrafter"/>
</dbReference>
<comment type="caution">
    <text evidence="8">The sequence shown here is derived from an EMBL/GenBank/DDBJ whole genome shotgun (WGS) entry which is preliminary data.</text>
</comment>
<evidence type="ECO:0000256" key="1">
    <source>
        <dbReference type="ARBA" id="ARBA00001961"/>
    </source>
</evidence>
<feature type="domain" description="Fe2OG dioxygenase" evidence="7">
    <location>
        <begin position="385"/>
        <end position="489"/>
    </location>
</feature>
<dbReference type="InterPro" id="IPR039210">
    <property type="entry name" value="OGFOD3"/>
</dbReference>
<keyword evidence="2" id="KW-0479">Metal-binding</keyword>
<evidence type="ECO:0000256" key="2">
    <source>
        <dbReference type="ARBA" id="ARBA00022723"/>
    </source>
</evidence>
<evidence type="ECO:0000313" key="8">
    <source>
        <dbReference type="EMBL" id="CAE7829200.1"/>
    </source>
</evidence>
<gene>
    <name evidence="8" type="primary">ogfod3</name>
    <name evidence="8" type="ORF">SNEC2469_LOCUS24778</name>
</gene>
<dbReference type="GO" id="GO:0005506">
    <property type="term" value="F:iron ion binding"/>
    <property type="evidence" value="ECO:0007669"/>
    <property type="project" value="InterPro"/>
</dbReference>
<evidence type="ECO:0000259" key="7">
    <source>
        <dbReference type="PROSITE" id="PS51471"/>
    </source>
</evidence>
<keyword evidence="9" id="KW-1185">Reference proteome</keyword>
<dbReference type="OrthoDB" id="424934at2759"/>
<feature type="region of interest" description="Disordered" evidence="6">
    <location>
        <begin position="1"/>
        <end position="53"/>
    </location>
</feature>
<comment type="cofactor">
    <cofactor evidence="1">
        <name>L-ascorbate</name>
        <dbReference type="ChEBI" id="CHEBI:38290"/>
    </cofactor>
</comment>
<proteinExistence type="predicted"/>
<dbReference type="PANTHER" id="PTHR14650:SF1">
    <property type="entry name" value="2-OXOGLUTARATE AND IRON-DEPENDENT OXYGENASE DOMAIN-CONTAINING PROTEIN 3"/>
    <property type="match status" value="1"/>
</dbReference>
<keyword evidence="5" id="KW-0408">Iron</keyword>
<organism evidence="8 9">
    <name type="scientific">Symbiodinium necroappetens</name>
    <dbReference type="NCBI Taxonomy" id="1628268"/>
    <lineage>
        <taxon>Eukaryota</taxon>
        <taxon>Sar</taxon>
        <taxon>Alveolata</taxon>
        <taxon>Dinophyceae</taxon>
        <taxon>Suessiales</taxon>
        <taxon>Symbiodiniaceae</taxon>
        <taxon>Symbiodinium</taxon>
    </lineage>
</organism>
<dbReference type="SMART" id="SM00702">
    <property type="entry name" value="P4Hc"/>
    <property type="match status" value="1"/>
</dbReference>
<evidence type="ECO:0000256" key="3">
    <source>
        <dbReference type="ARBA" id="ARBA00022964"/>
    </source>
</evidence>
<dbReference type="Pfam" id="PF13640">
    <property type="entry name" value="2OG-FeII_Oxy_3"/>
    <property type="match status" value="1"/>
</dbReference>
<dbReference type="PROSITE" id="PS51471">
    <property type="entry name" value="FE2OG_OXY"/>
    <property type="match status" value="1"/>
</dbReference>
<dbReference type="GO" id="GO:0051213">
    <property type="term" value="F:dioxygenase activity"/>
    <property type="evidence" value="ECO:0007669"/>
    <property type="project" value="UniProtKB-KW"/>
</dbReference>
<dbReference type="Proteomes" id="UP000601435">
    <property type="component" value="Unassembled WGS sequence"/>
</dbReference>
<feature type="compositionally biased region" description="Basic and acidic residues" evidence="6">
    <location>
        <begin position="20"/>
        <end position="33"/>
    </location>
</feature>